<name>A0A6A3QYH2_9STRA</name>
<dbReference type="Proteomes" id="UP000433483">
    <property type="component" value="Unassembled WGS sequence"/>
</dbReference>
<dbReference type="EMBL" id="QXGC01001777">
    <property type="protein sequence ID" value="KAE9196258.1"/>
    <property type="molecule type" value="Genomic_DNA"/>
</dbReference>
<evidence type="ECO:0000313" key="2">
    <source>
        <dbReference type="EMBL" id="KAE9008024.1"/>
    </source>
</evidence>
<protein>
    <submittedName>
        <fullName evidence="3">Uncharacterized protein</fullName>
    </submittedName>
</protein>
<dbReference type="Proteomes" id="UP000437068">
    <property type="component" value="Unassembled WGS sequence"/>
</dbReference>
<dbReference type="Proteomes" id="UP000440732">
    <property type="component" value="Unassembled WGS sequence"/>
</dbReference>
<evidence type="ECO:0000313" key="18">
    <source>
        <dbReference type="Proteomes" id="UP000486351"/>
    </source>
</evidence>
<evidence type="ECO:0000313" key="16">
    <source>
        <dbReference type="Proteomes" id="UP000460718"/>
    </source>
</evidence>
<comment type="caution">
    <text evidence="3">The sequence shown here is derived from an EMBL/GenBank/DDBJ whole genome shotgun (WGS) entry which is preliminary data.</text>
</comment>
<dbReference type="EMBL" id="QXGA01001973">
    <property type="protein sequence ID" value="KAE9106281.1"/>
    <property type="molecule type" value="Genomic_DNA"/>
</dbReference>
<evidence type="ECO:0000313" key="7">
    <source>
        <dbReference type="EMBL" id="KAE9199192.1"/>
    </source>
</evidence>
<dbReference type="Proteomes" id="UP000486351">
    <property type="component" value="Unassembled WGS sequence"/>
</dbReference>
<dbReference type="Proteomes" id="UP000460718">
    <property type="component" value="Unassembled WGS sequence"/>
</dbReference>
<dbReference type="PROSITE" id="PS51257">
    <property type="entry name" value="PROKAR_LIPOPROTEIN"/>
    <property type="match status" value="1"/>
</dbReference>
<reference evidence="10 11" key="1">
    <citation type="submission" date="2018-08" db="EMBL/GenBank/DDBJ databases">
        <title>Genomic investigation of the strawberry pathogen Phytophthora fragariae indicates pathogenicity is determined by transcriptional variation in three key races.</title>
        <authorList>
            <person name="Adams T.M."/>
            <person name="Armitage A.D."/>
            <person name="Sobczyk M.K."/>
            <person name="Bates H.J."/>
            <person name="Dunwell J.M."/>
            <person name="Nellist C.F."/>
            <person name="Harrison R.J."/>
        </authorList>
    </citation>
    <scope>NUCLEOTIDE SEQUENCE [LARGE SCALE GENOMIC DNA]</scope>
    <source>
        <strain evidence="8 12">A4</strain>
        <strain evidence="7 13">BC-1</strain>
        <strain evidence="6 17">BC-23</strain>
        <strain evidence="5 11">NOV-27</strain>
        <strain evidence="4 14">NOV-5</strain>
        <strain evidence="3 15">NOV-71</strain>
        <strain evidence="9 18">NOV-77</strain>
        <strain evidence="1 10">NOV-9</strain>
        <strain evidence="2 16">SCRP245</strain>
    </source>
</reference>
<evidence type="ECO:0000313" key="14">
    <source>
        <dbReference type="Proteomes" id="UP000440732"/>
    </source>
</evidence>
<dbReference type="EMBL" id="QXFW01000585">
    <property type="protein sequence ID" value="KAE9008024.1"/>
    <property type="molecule type" value="Genomic_DNA"/>
</dbReference>
<evidence type="ECO:0000313" key="5">
    <source>
        <dbReference type="EMBL" id="KAE9192455.1"/>
    </source>
</evidence>
<dbReference type="EMBL" id="QXGE01001958">
    <property type="protein sequence ID" value="KAE9286428.1"/>
    <property type="molecule type" value="Genomic_DNA"/>
</dbReference>
<dbReference type="Proteomes" id="UP000441208">
    <property type="component" value="Unassembled WGS sequence"/>
</dbReference>
<evidence type="ECO:0000313" key="12">
    <source>
        <dbReference type="Proteomes" id="UP000437068"/>
    </source>
</evidence>
<evidence type="ECO:0000313" key="15">
    <source>
        <dbReference type="Proteomes" id="UP000441208"/>
    </source>
</evidence>
<evidence type="ECO:0000313" key="1">
    <source>
        <dbReference type="EMBL" id="KAE8930584.1"/>
    </source>
</evidence>
<evidence type="ECO:0000313" key="11">
    <source>
        <dbReference type="Proteomes" id="UP000433483"/>
    </source>
</evidence>
<dbReference type="EMBL" id="QXGD01001783">
    <property type="protein sequence ID" value="KAE9199192.1"/>
    <property type="molecule type" value="Genomic_DNA"/>
</dbReference>
<dbReference type="EMBL" id="QXGF01001359">
    <property type="protein sequence ID" value="KAE8930584.1"/>
    <property type="molecule type" value="Genomic_DNA"/>
</dbReference>
<dbReference type="EMBL" id="QXFY01000817">
    <property type="protein sequence ID" value="KAE9335064.1"/>
    <property type="molecule type" value="Genomic_DNA"/>
</dbReference>
<sequence length="51" mass="5527">MSKSSPPRGRCRSSRWSLTGFVVLNITSASISCRVSGSSVLPPRAKKSTRF</sequence>
<evidence type="ECO:0000313" key="6">
    <source>
        <dbReference type="EMBL" id="KAE9196258.1"/>
    </source>
</evidence>
<dbReference type="EMBL" id="QXGB01001342">
    <property type="protein sequence ID" value="KAE9192455.1"/>
    <property type="molecule type" value="Genomic_DNA"/>
</dbReference>
<keyword evidence="11" id="KW-1185">Reference proteome</keyword>
<evidence type="ECO:0000313" key="10">
    <source>
        <dbReference type="Proteomes" id="UP000429523"/>
    </source>
</evidence>
<gene>
    <name evidence="8" type="ORF">PF001_g21447</name>
    <name evidence="7" type="ORF">PF002_g22218</name>
    <name evidence="6" type="ORF">PF004_g20192</name>
    <name evidence="5" type="ORF">PF005_g18452</name>
    <name evidence="4" type="ORF">PF006_g21404</name>
    <name evidence="3" type="ORF">PF007_g21137</name>
    <name evidence="9" type="ORF">PF008_g13665</name>
    <name evidence="1" type="ORF">PF009_g19330</name>
    <name evidence="2" type="ORF">PF011_g10872</name>
</gene>
<evidence type="ECO:0000313" key="8">
    <source>
        <dbReference type="EMBL" id="KAE9286428.1"/>
    </source>
</evidence>
<dbReference type="Proteomes" id="UP000476176">
    <property type="component" value="Unassembled WGS sequence"/>
</dbReference>
<dbReference type="AlphaFoldDB" id="A0A6A3QYH2"/>
<organism evidence="3 15">
    <name type="scientific">Phytophthora fragariae</name>
    <dbReference type="NCBI Taxonomy" id="53985"/>
    <lineage>
        <taxon>Eukaryota</taxon>
        <taxon>Sar</taxon>
        <taxon>Stramenopiles</taxon>
        <taxon>Oomycota</taxon>
        <taxon>Peronosporomycetes</taxon>
        <taxon>Peronosporales</taxon>
        <taxon>Peronosporaceae</taxon>
        <taxon>Phytophthora</taxon>
    </lineage>
</organism>
<evidence type="ECO:0000313" key="3">
    <source>
        <dbReference type="EMBL" id="KAE9085459.1"/>
    </source>
</evidence>
<dbReference type="Proteomes" id="UP000429523">
    <property type="component" value="Unassembled WGS sequence"/>
</dbReference>
<dbReference type="EMBL" id="QXFZ01001757">
    <property type="protein sequence ID" value="KAE9085459.1"/>
    <property type="molecule type" value="Genomic_DNA"/>
</dbReference>
<evidence type="ECO:0000313" key="9">
    <source>
        <dbReference type="EMBL" id="KAE9335064.1"/>
    </source>
</evidence>
<proteinExistence type="predicted"/>
<accession>A0A6A3QYH2</accession>
<evidence type="ECO:0000313" key="17">
    <source>
        <dbReference type="Proteomes" id="UP000476176"/>
    </source>
</evidence>
<evidence type="ECO:0000313" key="13">
    <source>
        <dbReference type="Proteomes" id="UP000440367"/>
    </source>
</evidence>
<dbReference type="Proteomes" id="UP000440367">
    <property type="component" value="Unassembled WGS sequence"/>
</dbReference>
<evidence type="ECO:0000313" key="4">
    <source>
        <dbReference type="EMBL" id="KAE9106281.1"/>
    </source>
</evidence>